<comment type="caution">
    <text evidence="1">The sequence shown here is derived from an EMBL/GenBank/DDBJ whole genome shotgun (WGS) entry which is preliminary data.</text>
</comment>
<evidence type="ECO:0000313" key="1">
    <source>
        <dbReference type="EMBL" id="GBP26702.1"/>
    </source>
</evidence>
<proteinExistence type="predicted"/>
<name>A0A4C1UL63_EUMVA</name>
<reference evidence="1 2" key="1">
    <citation type="journal article" date="2019" name="Commun. Biol.">
        <title>The bagworm genome reveals a unique fibroin gene that provides high tensile strength.</title>
        <authorList>
            <person name="Kono N."/>
            <person name="Nakamura H."/>
            <person name="Ohtoshi R."/>
            <person name="Tomita M."/>
            <person name="Numata K."/>
            <person name="Arakawa K."/>
        </authorList>
    </citation>
    <scope>NUCLEOTIDE SEQUENCE [LARGE SCALE GENOMIC DNA]</scope>
</reference>
<protein>
    <submittedName>
        <fullName evidence="1">Uncharacterized protein</fullName>
    </submittedName>
</protein>
<evidence type="ECO:0000313" key="2">
    <source>
        <dbReference type="Proteomes" id="UP000299102"/>
    </source>
</evidence>
<dbReference type="EMBL" id="BGZK01000183">
    <property type="protein sequence ID" value="GBP26702.1"/>
    <property type="molecule type" value="Genomic_DNA"/>
</dbReference>
<keyword evidence="2" id="KW-1185">Reference proteome</keyword>
<dbReference type="Proteomes" id="UP000299102">
    <property type="component" value="Unassembled WGS sequence"/>
</dbReference>
<dbReference type="AlphaFoldDB" id="A0A4C1UL63"/>
<gene>
    <name evidence="1" type="ORF">EVAR_23473_1</name>
</gene>
<sequence>MIEKYCGRAILWSTWLQLKDVPVRKVKHNTLIEYGCEIAVYVVTFRLAALWSPSALKKLRNKQKIKGIASQQNSCPSLIIRSPYRRTKDGGRFKHLPPEDFKFYQLYRPLQF</sequence>
<organism evidence="1 2">
    <name type="scientific">Eumeta variegata</name>
    <name type="common">Bagworm moth</name>
    <name type="synonym">Eumeta japonica</name>
    <dbReference type="NCBI Taxonomy" id="151549"/>
    <lineage>
        <taxon>Eukaryota</taxon>
        <taxon>Metazoa</taxon>
        <taxon>Ecdysozoa</taxon>
        <taxon>Arthropoda</taxon>
        <taxon>Hexapoda</taxon>
        <taxon>Insecta</taxon>
        <taxon>Pterygota</taxon>
        <taxon>Neoptera</taxon>
        <taxon>Endopterygota</taxon>
        <taxon>Lepidoptera</taxon>
        <taxon>Glossata</taxon>
        <taxon>Ditrysia</taxon>
        <taxon>Tineoidea</taxon>
        <taxon>Psychidae</taxon>
        <taxon>Oiketicinae</taxon>
        <taxon>Eumeta</taxon>
    </lineage>
</organism>
<accession>A0A4C1UL63</accession>